<dbReference type="Gene3D" id="3.40.50.2300">
    <property type="match status" value="1"/>
</dbReference>
<dbReference type="AlphaFoldDB" id="A0A3N0CA64"/>
<dbReference type="Pfam" id="PF00072">
    <property type="entry name" value="Response_reg"/>
    <property type="match status" value="1"/>
</dbReference>
<dbReference type="PROSITE" id="PS50110">
    <property type="entry name" value="RESPONSE_REGULATORY"/>
    <property type="match status" value="1"/>
</dbReference>
<dbReference type="PANTHER" id="PTHR43214:SF43">
    <property type="entry name" value="TWO-COMPONENT RESPONSE REGULATOR"/>
    <property type="match status" value="1"/>
</dbReference>
<dbReference type="SUPFAM" id="SSF46894">
    <property type="entry name" value="C-terminal effector domain of the bipartite response regulators"/>
    <property type="match status" value="1"/>
</dbReference>
<dbReference type="Gene3D" id="1.10.10.10">
    <property type="entry name" value="Winged helix-like DNA-binding domain superfamily/Winged helix DNA-binding domain"/>
    <property type="match status" value="1"/>
</dbReference>
<name>A0A3N0CA64_9ACTN</name>
<evidence type="ECO:0000256" key="2">
    <source>
        <dbReference type="PROSITE-ProRule" id="PRU00169"/>
    </source>
</evidence>
<feature type="domain" description="Response regulatory" evidence="3">
    <location>
        <begin position="26"/>
        <end position="146"/>
    </location>
</feature>
<keyword evidence="5" id="KW-1185">Reference proteome</keyword>
<keyword evidence="2" id="KW-0597">Phosphoprotein</keyword>
<keyword evidence="1 4" id="KW-0238">DNA-binding</keyword>
<comment type="caution">
    <text evidence="4">The sequence shown here is derived from an EMBL/GenBank/DDBJ whole genome shotgun (WGS) entry which is preliminary data.</text>
</comment>
<dbReference type="GO" id="GO:0006355">
    <property type="term" value="P:regulation of DNA-templated transcription"/>
    <property type="evidence" value="ECO:0007669"/>
    <property type="project" value="InterPro"/>
</dbReference>
<accession>A0A3N0CA64</accession>
<dbReference type="InterPro" id="IPR016032">
    <property type="entry name" value="Sig_transdc_resp-reg_C-effctor"/>
</dbReference>
<evidence type="ECO:0000313" key="5">
    <source>
        <dbReference type="Proteomes" id="UP000267128"/>
    </source>
</evidence>
<proteinExistence type="predicted"/>
<evidence type="ECO:0000256" key="1">
    <source>
        <dbReference type="ARBA" id="ARBA00023125"/>
    </source>
</evidence>
<dbReference type="PANTHER" id="PTHR43214">
    <property type="entry name" value="TWO-COMPONENT RESPONSE REGULATOR"/>
    <property type="match status" value="1"/>
</dbReference>
<gene>
    <name evidence="4" type="ORF">EFK50_18680</name>
</gene>
<dbReference type="SMART" id="SM00448">
    <property type="entry name" value="REC"/>
    <property type="match status" value="1"/>
</dbReference>
<organism evidence="4 5">
    <name type="scientific">Nocardioides marmoriginsengisoli</name>
    <dbReference type="NCBI Taxonomy" id="661483"/>
    <lineage>
        <taxon>Bacteria</taxon>
        <taxon>Bacillati</taxon>
        <taxon>Actinomycetota</taxon>
        <taxon>Actinomycetes</taxon>
        <taxon>Propionibacteriales</taxon>
        <taxon>Nocardioidaceae</taxon>
        <taxon>Nocardioides</taxon>
    </lineage>
</organism>
<dbReference type="GO" id="GO:0000160">
    <property type="term" value="P:phosphorelay signal transduction system"/>
    <property type="evidence" value="ECO:0007669"/>
    <property type="project" value="InterPro"/>
</dbReference>
<dbReference type="Proteomes" id="UP000267128">
    <property type="component" value="Unassembled WGS sequence"/>
</dbReference>
<dbReference type="InterPro" id="IPR001789">
    <property type="entry name" value="Sig_transdc_resp-reg_receiver"/>
</dbReference>
<dbReference type="OrthoDB" id="3171335at2"/>
<dbReference type="InterPro" id="IPR036388">
    <property type="entry name" value="WH-like_DNA-bd_sf"/>
</dbReference>
<feature type="modified residue" description="4-aspartylphosphate" evidence="2">
    <location>
        <position position="81"/>
    </location>
</feature>
<dbReference type="EMBL" id="RJSE01000009">
    <property type="protein sequence ID" value="RNL60372.1"/>
    <property type="molecule type" value="Genomic_DNA"/>
</dbReference>
<sequence length="249" mass="26979">MRQCLSRGCQVASAVDLGESIPDYWRLAIVEDHLLQRQRTQELFDRQAGMRVVFTADSLPDFVRWLETATPAERPHLLVLDLVVDRGQSADPETVRALTRAGLRVLVLSAMASPPLVREILRAGVGGVVGKRDPEEDIVGAAWTVLGRGQWMTPELAAVMAGDAQRPALSDQEERALVLYASGLTLDAVAASLGVKRDTAKTYLDRVKAKYAGAGRPVRSKVDLNRVALTDGYLDLGDAEPDAQVAPNA</sequence>
<evidence type="ECO:0000259" key="3">
    <source>
        <dbReference type="PROSITE" id="PS50110"/>
    </source>
</evidence>
<protein>
    <submittedName>
        <fullName evidence="4">DNA-binding response regulator</fullName>
    </submittedName>
</protein>
<dbReference type="InterPro" id="IPR011006">
    <property type="entry name" value="CheY-like_superfamily"/>
</dbReference>
<dbReference type="GO" id="GO:0003677">
    <property type="term" value="F:DNA binding"/>
    <property type="evidence" value="ECO:0007669"/>
    <property type="project" value="UniProtKB-KW"/>
</dbReference>
<dbReference type="SUPFAM" id="SSF52172">
    <property type="entry name" value="CheY-like"/>
    <property type="match status" value="1"/>
</dbReference>
<reference evidence="4 5" key="1">
    <citation type="submission" date="2018-11" db="EMBL/GenBank/DDBJ databases">
        <authorList>
            <person name="Li F."/>
        </authorList>
    </citation>
    <scope>NUCLEOTIDE SEQUENCE [LARGE SCALE GENOMIC DNA]</scope>
    <source>
        <strain evidence="4 5">Gsoil 097</strain>
    </source>
</reference>
<dbReference type="InterPro" id="IPR039420">
    <property type="entry name" value="WalR-like"/>
</dbReference>
<evidence type="ECO:0000313" key="4">
    <source>
        <dbReference type="EMBL" id="RNL60372.1"/>
    </source>
</evidence>